<dbReference type="EMBL" id="KZ805344">
    <property type="protein sequence ID" value="PVI02345.1"/>
    <property type="molecule type" value="Genomic_DNA"/>
</dbReference>
<evidence type="ECO:0000313" key="4">
    <source>
        <dbReference type="Proteomes" id="UP000244855"/>
    </source>
</evidence>
<keyword evidence="4" id="KW-1185">Reference proteome</keyword>
<sequence length="456" mass="51744">MDPPLPPPPQPWYWPNPPPPPPPPPLKWDNSPHVALRCPKVFKFLNEADALCNGIPTSFPHFQSLPPELRKRIWNLSLPDRRLLEITLTVAAPPRDCEQQPRDVESRSPLYTMKNHMGNIISGADYRIRMRSTGVNSPLLHVNSEASSEVHHIQRVHIPVHGSSTSHASRLHLCPERDTLLITVESKRNVAHVADFIHDVLAYDAKKKGILHIAITSEDGPSCEDLPIDRTIIHPLAQAAVASTIQRLQSVGFIRLIGGAWSHMFSDLMKYYLDLGIPNKVLVRLNRAYPLWSCRSSYKVLPVDPRPVSRYLDLIQCSWDPRGLIRGWRMLESSYNVSPISSDKMRVQIATKPMVDAQTYAQINTLAEARDFREEEEKRWGRLFIEGTFSGLPNPDDEESIEFAENHNAIGFWSIPIEAFGPVPEVPHSTHMWDMFVVRDLTGFQSQIELGLFDMS</sequence>
<dbReference type="OrthoDB" id="3469466at2759"/>
<evidence type="ECO:0000313" key="3">
    <source>
        <dbReference type="EMBL" id="PVI02345.1"/>
    </source>
</evidence>
<accession>A0A2V1DYQ4</accession>
<feature type="region of interest" description="Disordered" evidence="1">
    <location>
        <begin position="1"/>
        <end position="26"/>
    </location>
</feature>
<dbReference type="PANTHER" id="PTHR35910">
    <property type="entry name" value="2EXR DOMAIN-CONTAINING PROTEIN"/>
    <property type="match status" value="1"/>
</dbReference>
<protein>
    <recommendedName>
        <fullName evidence="2">2EXR domain-containing protein</fullName>
    </recommendedName>
</protein>
<dbReference type="InterPro" id="IPR045518">
    <property type="entry name" value="2EXR"/>
</dbReference>
<dbReference type="Pfam" id="PF20150">
    <property type="entry name" value="2EXR"/>
    <property type="match status" value="1"/>
</dbReference>
<proteinExistence type="predicted"/>
<evidence type="ECO:0000256" key="1">
    <source>
        <dbReference type="SAM" id="MobiDB-lite"/>
    </source>
</evidence>
<evidence type="ECO:0000259" key="2">
    <source>
        <dbReference type="Pfam" id="PF20150"/>
    </source>
</evidence>
<dbReference type="Proteomes" id="UP000244855">
    <property type="component" value="Unassembled WGS sequence"/>
</dbReference>
<gene>
    <name evidence="3" type="ORF">DM02DRAFT_670634</name>
</gene>
<reference evidence="3 4" key="1">
    <citation type="journal article" date="2018" name="Sci. Rep.">
        <title>Comparative genomics provides insights into the lifestyle and reveals functional heterogeneity of dark septate endophytic fungi.</title>
        <authorList>
            <person name="Knapp D.G."/>
            <person name="Nemeth J.B."/>
            <person name="Barry K."/>
            <person name="Hainaut M."/>
            <person name="Henrissat B."/>
            <person name="Johnson J."/>
            <person name="Kuo A."/>
            <person name="Lim J.H.P."/>
            <person name="Lipzen A."/>
            <person name="Nolan M."/>
            <person name="Ohm R.A."/>
            <person name="Tamas L."/>
            <person name="Grigoriev I.V."/>
            <person name="Spatafora J.W."/>
            <person name="Nagy L.G."/>
            <person name="Kovacs G.M."/>
        </authorList>
    </citation>
    <scope>NUCLEOTIDE SEQUENCE [LARGE SCALE GENOMIC DNA]</scope>
    <source>
        <strain evidence="3 4">DSE2036</strain>
    </source>
</reference>
<dbReference type="PANTHER" id="PTHR35910:SF1">
    <property type="entry name" value="2EXR DOMAIN-CONTAINING PROTEIN"/>
    <property type="match status" value="1"/>
</dbReference>
<organism evidence="3 4">
    <name type="scientific">Periconia macrospinosa</name>
    <dbReference type="NCBI Taxonomy" id="97972"/>
    <lineage>
        <taxon>Eukaryota</taxon>
        <taxon>Fungi</taxon>
        <taxon>Dikarya</taxon>
        <taxon>Ascomycota</taxon>
        <taxon>Pezizomycotina</taxon>
        <taxon>Dothideomycetes</taxon>
        <taxon>Pleosporomycetidae</taxon>
        <taxon>Pleosporales</taxon>
        <taxon>Massarineae</taxon>
        <taxon>Periconiaceae</taxon>
        <taxon>Periconia</taxon>
    </lineage>
</organism>
<feature type="domain" description="2EXR" evidence="2">
    <location>
        <begin position="59"/>
        <end position="180"/>
    </location>
</feature>
<name>A0A2V1DYQ4_9PLEO</name>
<dbReference type="AlphaFoldDB" id="A0A2V1DYQ4"/>